<dbReference type="PANTHER" id="PTHR10039:SF17">
    <property type="entry name" value="FUNGAL STAND N-TERMINAL GOODBYE DOMAIN-CONTAINING PROTEIN-RELATED"/>
    <property type="match status" value="1"/>
</dbReference>
<dbReference type="GeneID" id="6015246"/>
<keyword evidence="1" id="KW-0677">Repeat</keyword>
<dbReference type="Proteomes" id="UP000001861">
    <property type="component" value="Unassembled WGS sequence"/>
</dbReference>
<dbReference type="InterPro" id="IPR027417">
    <property type="entry name" value="P-loop_NTPase"/>
</dbReference>
<dbReference type="RefSeq" id="XP_001838653.2">
    <property type="nucleotide sequence ID" value="XM_001838601.2"/>
</dbReference>
<dbReference type="VEuPathDB" id="FungiDB:CC1G_07844"/>
<keyword evidence="4" id="KW-1185">Reference proteome</keyword>
<evidence type="ECO:0000313" key="4">
    <source>
        <dbReference type="Proteomes" id="UP000001861"/>
    </source>
</evidence>
<accession>A8P412</accession>
<proteinExistence type="predicted"/>
<organism evidence="3 4">
    <name type="scientific">Coprinopsis cinerea (strain Okayama-7 / 130 / ATCC MYA-4618 / FGSC 9003)</name>
    <name type="common">Inky cap fungus</name>
    <name type="synonym">Hormographiella aspergillata</name>
    <dbReference type="NCBI Taxonomy" id="240176"/>
    <lineage>
        <taxon>Eukaryota</taxon>
        <taxon>Fungi</taxon>
        <taxon>Dikarya</taxon>
        <taxon>Basidiomycota</taxon>
        <taxon>Agaricomycotina</taxon>
        <taxon>Agaricomycetes</taxon>
        <taxon>Agaricomycetidae</taxon>
        <taxon>Agaricales</taxon>
        <taxon>Agaricineae</taxon>
        <taxon>Psathyrellaceae</taxon>
        <taxon>Coprinopsis</taxon>
    </lineage>
</organism>
<dbReference type="eggNOG" id="ENOG502SR36">
    <property type="taxonomic scope" value="Eukaryota"/>
</dbReference>
<dbReference type="KEGG" id="cci:CC1G_07844"/>
<evidence type="ECO:0000259" key="2">
    <source>
        <dbReference type="Pfam" id="PF24883"/>
    </source>
</evidence>
<name>A8P412_COPC7</name>
<dbReference type="OrthoDB" id="4760524at2759"/>
<dbReference type="HOGENOM" id="CLU_000288_6_10_1"/>
<dbReference type="STRING" id="240176.A8P412"/>
<comment type="caution">
    <text evidence="3">The sequence shown here is derived from an EMBL/GenBank/DDBJ whole genome shotgun (WGS) entry which is preliminary data.</text>
</comment>
<dbReference type="InParanoid" id="A8P412"/>
<dbReference type="Gene3D" id="3.40.50.300">
    <property type="entry name" value="P-loop containing nucleotide triphosphate hydrolases"/>
    <property type="match status" value="1"/>
</dbReference>
<dbReference type="AlphaFoldDB" id="A8P412"/>
<sequence>MAAPSSIFHQASQFQVHHSQFNNARTIYNISRNDNEPLPILRLLRHCTIEATHESSTATYAPKCKPGTRLQVIGDIQSTISDVKPLVWVSGPAGGGKTCIQREVARRAQEYGDLAASFFFSTRVPKLDNETSFVATIAYQLTKTLPGYKEVLVQALSDHPGVFEESLDVQLDVLILRPLSQLEIDLRRSPRLITIDGLDECRDAKEQRHLLHVLHTLATNPYYQFRIAVSSRPEYDIRTVFSGELLGPITAVIRLEKYDGSNDIRIYLIDEFARIREEHPCRASIPESWLTEEVLEILVKKASSQFIFASTVVKYIGNPRRNPIKSLKLVLECTKDTGDSHPFADLDTLYRLILHPQSVSVDLLRRLLHFILELSGMQEGALVDGHAPGYPSLIDEFLGLDPGTTELTFCDLHSVISIPISYSGRYISFHHKSMEDFLRSQERAGDLYQPDETTHLDIAERCVHHLQEWYSSLGKGPFRHTVNLSFSARYWATYMMKITNGRPLVGSVPLLHFNPTIPIVVQASFLATPSDRMSRAERLFASFKVLREGIHRTTLFGFSVKAATGAYRYARASKTSATGRTGWFAWFRRRTFGASCLTKRPSGSGRSYKTNVLVTVAGSEGYSWERSSLDAILFSSLAKSQI</sequence>
<feature type="domain" description="Nephrocystin 3-like N-terminal" evidence="2">
    <location>
        <begin position="83"/>
        <end position="232"/>
    </location>
</feature>
<dbReference type="OMA" id="FIAHEIT"/>
<dbReference type="InterPro" id="IPR056884">
    <property type="entry name" value="NPHP3-like_N"/>
</dbReference>
<dbReference type="EMBL" id="AACS02000004">
    <property type="protein sequence ID" value="EAU83162.2"/>
    <property type="molecule type" value="Genomic_DNA"/>
</dbReference>
<gene>
    <name evidence="3" type="ORF">CC1G_07844</name>
</gene>
<dbReference type="PANTHER" id="PTHR10039">
    <property type="entry name" value="AMELOGENIN"/>
    <property type="match status" value="1"/>
</dbReference>
<evidence type="ECO:0000256" key="1">
    <source>
        <dbReference type="ARBA" id="ARBA00022737"/>
    </source>
</evidence>
<reference evidence="3 4" key="1">
    <citation type="journal article" date="2010" name="Proc. Natl. Acad. Sci. U.S.A.">
        <title>Insights into evolution of multicellular fungi from the assembled chromosomes of the mushroom Coprinopsis cinerea (Coprinus cinereus).</title>
        <authorList>
            <person name="Stajich J.E."/>
            <person name="Wilke S.K."/>
            <person name="Ahren D."/>
            <person name="Au C.H."/>
            <person name="Birren B.W."/>
            <person name="Borodovsky M."/>
            <person name="Burns C."/>
            <person name="Canback B."/>
            <person name="Casselton L.A."/>
            <person name="Cheng C.K."/>
            <person name="Deng J."/>
            <person name="Dietrich F.S."/>
            <person name="Fargo D.C."/>
            <person name="Farman M.L."/>
            <person name="Gathman A.C."/>
            <person name="Goldberg J."/>
            <person name="Guigo R."/>
            <person name="Hoegger P.J."/>
            <person name="Hooker J.B."/>
            <person name="Huggins A."/>
            <person name="James T.Y."/>
            <person name="Kamada T."/>
            <person name="Kilaru S."/>
            <person name="Kodira C."/>
            <person name="Kues U."/>
            <person name="Kupfer D."/>
            <person name="Kwan H.S."/>
            <person name="Lomsadze A."/>
            <person name="Li W."/>
            <person name="Lilly W.W."/>
            <person name="Ma L.J."/>
            <person name="Mackey A.J."/>
            <person name="Manning G."/>
            <person name="Martin F."/>
            <person name="Muraguchi H."/>
            <person name="Natvig D.O."/>
            <person name="Palmerini H."/>
            <person name="Ramesh M.A."/>
            <person name="Rehmeyer C.J."/>
            <person name="Roe B.A."/>
            <person name="Shenoy N."/>
            <person name="Stanke M."/>
            <person name="Ter-Hovhannisyan V."/>
            <person name="Tunlid A."/>
            <person name="Velagapudi R."/>
            <person name="Vision T.J."/>
            <person name="Zeng Q."/>
            <person name="Zolan M.E."/>
            <person name="Pukkila P.J."/>
        </authorList>
    </citation>
    <scope>NUCLEOTIDE SEQUENCE [LARGE SCALE GENOMIC DNA]</scope>
    <source>
        <strain evidence="4">Okayama-7 / 130 / ATCC MYA-4618 / FGSC 9003</strain>
    </source>
</reference>
<dbReference type="Pfam" id="PF24883">
    <property type="entry name" value="NPHP3_N"/>
    <property type="match status" value="1"/>
</dbReference>
<protein>
    <recommendedName>
        <fullName evidence="2">Nephrocystin 3-like N-terminal domain-containing protein</fullName>
    </recommendedName>
</protein>
<evidence type="ECO:0000313" key="3">
    <source>
        <dbReference type="EMBL" id="EAU83162.2"/>
    </source>
</evidence>
<dbReference type="SUPFAM" id="SSF52540">
    <property type="entry name" value="P-loop containing nucleoside triphosphate hydrolases"/>
    <property type="match status" value="1"/>
</dbReference>